<dbReference type="FunFam" id="1.10.1240.10:FF:000001">
    <property type="entry name" value="Methionine synthase"/>
    <property type="match status" value="1"/>
</dbReference>
<dbReference type="InterPro" id="IPR003726">
    <property type="entry name" value="HCY_dom"/>
</dbReference>
<feature type="binding site" evidence="23">
    <location>
        <position position="838"/>
    </location>
    <ligand>
        <name>methylcob(III)alamin</name>
        <dbReference type="ChEBI" id="CHEBI:28115"/>
    </ligand>
</feature>
<reference evidence="30 31" key="1">
    <citation type="submission" date="2016-05" db="EMBL/GenBank/DDBJ databases">
        <title>Genomic and physiological characterization of Planctopirus sp. isolated from fresh water lake.</title>
        <authorList>
            <person name="Subhash Y."/>
            <person name="Ramana C."/>
        </authorList>
    </citation>
    <scope>NUCLEOTIDE SEQUENCE [LARGE SCALE GENOMIC DNA]</scope>
    <source>
        <strain evidence="30 31">JC280</strain>
    </source>
</reference>
<keyword evidence="11 21" id="KW-0808">Transferase</keyword>
<keyword evidence="31" id="KW-1185">Reference proteome</keyword>
<evidence type="ECO:0000256" key="23">
    <source>
        <dbReference type="PIRSR" id="PIRSR000381-2"/>
    </source>
</evidence>
<dbReference type="FunFam" id="3.20.20.20:FF:000002">
    <property type="entry name" value="Methionine synthase"/>
    <property type="match status" value="1"/>
</dbReference>
<comment type="caution">
    <text evidence="30">The sequence shown here is derived from an EMBL/GenBank/DDBJ whole genome shotgun (WGS) entry which is preliminary data.</text>
</comment>
<dbReference type="GO" id="GO:0046653">
    <property type="term" value="P:tetrahydrofolate metabolic process"/>
    <property type="evidence" value="ECO:0007669"/>
    <property type="project" value="TreeGrafter"/>
</dbReference>
<evidence type="ECO:0000256" key="9">
    <source>
        <dbReference type="ARBA" id="ARBA00022605"/>
    </source>
</evidence>
<dbReference type="Gene3D" id="3.20.20.20">
    <property type="entry name" value="Dihydropteroate synthase-like"/>
    <property type="match status" value="1"/>
</dbReference>
<dbReference type="SUPFAM" id="SSF51717">
    <property type="entry name" value="Dihydropteroate synthetase-like"/>
    <property type="match status" value="1"/>
</dbReference>
<dbReference type="SUPFAM" id="SSF82282">
    <property type="entry name" value="Homocysteine S-methyltransferase"/>
    <property type="match status" value="1"/>
</dbReference>
<evidence type="ECO:0000313" key="30">
    <source>
        <dbReference type="EMBL" id="ODA35476.1"/>
    </source>
</evidence>
<dbReference type="Gene3D" id="1.10.1240.10">
    <property type="entry name" value="Methionine synthase domain"/>
    <property type="match status" value="1"/>
</dbReference>
<dbReference type="InterPro" id="IPR050554">
    <property type="entry name" value="Met_Synthase/Corrinoid"/>
</dbReference>
<dbReference type="PANTHER" id="PTHR45833">
    <property type="entry name" value="METHIONINE SYNTHASE"/>
    <property type="match status" value="1"/>
</dbReference>
<dbReference type="Pfam" id="PF02965">
    <property type="entry name" value="Met_synt_B12"/>
    <property type="match status" value="1"/>
</dbReference>
<keyword evidence="13 21" id="KW-0479">Metal-binding</keyword>
<dbReference type="PIRSF" id="PIRSF000381">
    <property type="entry name" value="MetH"/>
    <property type="match status" value="1"/>
</dbReference>
<dbReference type="FunFam" id="3.20.20.330:FF:000001">
    <property type="entry name" value="Methionine synthase"/>
    <property type="match status" value="1"/>
</dbReference>
<keyword evidence="14" id="KW-0677">Repeat</keyword>
<dbReference type="UniPathway" id="UPA00051">
    <property type="reaction ID" value="UER00081"/>
</dbReference>
<keyword evidence="15 21" id="KW-0862">Zinc</keyword>
<dbReference type="InterPro" id="IPR033706">
    <property type="entry name" value="Met_synthase_B12-bd"/>
</dbReference>
<dbReference type="InterPro" id="IPR011822">
    <property type="entry name" value="MetH"/>
</dbReference>
<feature type="domain" description="Pterin-binding" evidence="26">
    <location>
        <begin position="367"/>
        <end position="628"/>
    </location>
</feature>
<evidence type="ECO:0000256" key="8">
    <source>
        <dbReference type="ARBA" id="ARBA00022603"/>
    </source>
</evidence>
<dbReference type="SUPFAM" id="SSF56507">
    <property type="entry name" value="Methionine synthase activation domain-like"/>
    <property type="match status" value="1"/>
</dbReference>
<keyword evidence="17 21" id="KW-0170">Cobalt</keyword>
<evidence type="ECO:0000256" key="14">
    <source>
        <dbReference type="ARBA" id="ARBA00022737"/>
    </source>
</evidence>
<dbReference type="FunFam" id="3.40.50.280:FF:000001">
    <property type="entry name" value="Methionine synthase"/>
    <property type="match status" value="1"/>
</dbReference>
<feature type="binding site" evidence="23">
    <location>
        <position position="834"/>
    </location>
    <ligand>
        <name>methylcob(III)alamin</name>
        <dbReference type="ChEBI" id="CHEBI:28115"/>
    </ligand>
</feature>
<dbReference type="InterPro" id="IPR006158">
    <property type="entry name" value="Cobalamin-bd"/>
</dbReference>
<evidence type="ECO:0000259" key="25">
    <source>
        <dbReference type="PROSITE" id="PS50970"/>
    </source>
</evidence>
<evidence type="ECO:0000256" key="7">
    <source>
        <dbReference type="ARBA" id="ARBA00013998"/>
    </source>
</evidence>
<dbReference type="InterPro" id="IPR011005">
    <property type="entry name" value="Dihydropteroate_synth-like_sf"/>
</dbReference>
<dbReference type="InterPro" id="IPR003759">
    <property type="entry name" value="Cbl-bd_cap"/>
</dbReference>
<feature type="binding site" evidence="23">
    <location>
        <position position="1169"/>
    </location>
    <ligand>
        <name>S-adenosyl-L-methionine</name>
        <dbReference type="ChEBI" id="CHEBI:59789"/>
    </ligand>
</feature>
<evidence type="ECO:0000256" key="4">
    <source>
        <dbReference type="ARBA" id="ARBA00005178"/>
    </source>
</evidence>
<dbReference type="RefSeq" id="WP_068845965.1">
    <property type="nucleotide sequence ID" value="NZ_LYDR01000033.1"/>
</dbReference>
<evidence type="ECO:0000256" key="11">
    <source>
        <dbReference type="ARBA" id="ARBA00022679"/>
    </source>
</evidence>
<name>A0A1C3EQH3_9PLAN</name>
<gene>
    <name evidence="30" type="ORF">A6X21_16825</name>
</gene>
<dbReference type="InterPro" id="IPR036724">
    <property type="entry name" value="Cobalamin-bd_sf"/>
</dbReference>
<feature type="binding site" evidence="23">
    <location>
        <begin position="1224"/>
        <end position="1225"/>
    </location>
    <ligand>
        <name>S-adenosyl-L-methionine</name>
        <dbReference type="ChEBI" id="CHEBI:59789"/>
    </ligand>
</feature>
<organism evidence="30 31">
    <name type="scientific">Planctopirus hydrillae</name>
    <dbReference type="NCBI Taxonomy" id="1841610"/>
    <lineage>
        <taxon>Bacteria</taxon>
        <taxon>Pseudomonadati</taxon>
        <taxon>Planctomycetota</taxon>
        <taxon>Planctomycetia</taxon>
        <taxon>Planctomycetales</taxon>
        <taxon>Planctomycetaceae</taxon>
        <taxon>Planctopirus</taxon>
    </lineage>
</organism>
<dbReference type="NCBIfam" id="TIGR02082">
    <property type="entry name" value="metH"/>
    <property type="match status" value="1"/>
</dbReference>
<protein>
    <recommendedName>
        <fullName evidence="7 20">Methionine synthase</fullName>
        <ecNumber evidence="6 20">2.1.1.13</ecNumber>
    </recommendedName>
    <alternativeName>
        <fullName evidence="19 21">5-methyltetrahydrofolate--homocysteine methyltransferase</fullName>
    </alternativeName>
</protein>
<evidence type="ECO:0000256" key="5">
    <source>
        <dbReference type="ARBA" id="ARBA00010398"/>
    </source>
</evidence>
<dbReference type="AlphaFoldDB" id="A0A1C3EQH3"/>
<evidence type="ECO:0000256" key="20">
    <source>
        <dbReference type="NCBIfam" id="TIGR02082"/>
    </source>
</evidence>
<dbReference type="EMBL" id="LYDR01000033">
    <property type="protein sequence ID" value="ODA35476.1"/>
    <property type="molecule type" value="Genomic_DNA"/>
</dbReference>
<comment type="pathway">
    <text evidence="4 21">Amino-acid biosynthesis; L-methionine biosynthesis via de novo pathway; L-methionine from L-homocysteine (MetH route): step 1/1.</text>
</comment>
<comment type="catalytic activity">
    <reaction evidence="1 21">
        <text>(6S)-5-methyl-5,6,7,8-tetrahydrofolate + L-homocysteine = (6S)-5,6,7,8-tetrahydrofolate + L-methionine</text>
        <dbReference type="Rhea" id="RHEA:11172"/>
        <dbReference type="ChEBI" id="CHEBI:18608"/>
        <dbReference type="ChEBI" id="CHEBI:57453"/>
        <dbReference type="ChEBI" id="CHEBI:57844"/>
        <dbReference type="ChEBI" id="CHEBI:58199"/>
        <dbReference type="EC" id="2.1.1.13"/>
    </reaction>
</comment>
<sequence>MVDTSRPGLFESLLDDRILILDGAMGSMIHRFEPTEADYRGERFRSHSIDLKNASDVLVLTQPQMIQSIHRQYLEAGADIIETNTFGATELMLDEFHLGHLTHEMNIAAATLARDVCDEFTKKNPAKPRFVAGSIGPTKFQLSFNADKPGYRPVTFEQLAASYAGQVRALLDGGVDLLLPETSFDTLNMKACLYAIEQVFAERGVRIPVMVSGTIFQGGVTLTGQTMEAFWAAVSHNPMTSVGLNCALGPKQMRQYVETLANTATRYISCYPNAGMPDGMGGFDSTPSEFSGVIREFAENGWVNIVGGCCGTTPEFIHAVANVVKGVAPRKVPSERHWSVYSGSDVLKIPAADAVFDEGQPAPNRSFLMIGERTNVTGSKKFARLIREKKYEEALTIAAQQVENGANMIDVNMDEGLLDSKAEMVHFLNLISDDPAISKVPVMVDSSKFDVIEAGLKCLAGKGVVNSISLKEGEEKFLEHAGIIRKYGAAVVVMAFDEEGQAADKVNKVRICQRAYKLLTEKAGFPPEDIIFDCNILTVGTGMEEHANYAVEFIEAVREIKATCPYARTSGGVSNVSFSFRGNEHVREAMNAAFLYHAINAGLDMGIVNAGQLAVYDEIDKELLTYVEDVLLNRRPDATERLIAYSEELKARETRTDDSGPVVEAWRSESVEERLKHALLKGIADFIDEDTEEARLKYGRPLNVIQGPLMDGMNVVGKLFGEGKMFLPQVVKSARVMKKSVAYLQPFMEAEKEALAASSEAAGETTVAAEPTSTSRGKILIATVKGDVHDIGKNIVAVVLRCNNFEVLDLGVMVPCDKILDTAIAEGCQIIGLSGLITPSLDEMTTVAKEMERRGFKIPLLIGGATTSAKHTAVKIAPHYSAPTVHIVDASLSVPVVENLLDDERRDEYLKQLAANQQRDRDTYGHLQKRTLVPFEEACRRRFQTDWKTVRIDTPDFWGARVLDDFPLEKLVPYIDWSPFFMTWELRGKYPKILNDPAVGEEASRVFSDAQKLLDRILKEKLLQARGVYGFWPAQADGEDIVLYSPESVSAGKPEIIKRFPMLRQQWERVGQKEFRSLVDYIAPVESGRMDSLGAFAVTTGIGCDELADEFLHKQHDDYLSIMTKALADRLAEAFAEYLHHEARQHWGFGREESLSNEEMIEEKYRGIRPAYGYPACPDHTEKVPLFELLDVEKNTGIKLTESYAMHPGAAVSGLYFAHPEARYFSVDKVTKDQIEDYARRKEMSVAEIEKWLMPNLGYDN</sequence>
<keyword evidence="9 21" id="KW-0028">Amino-acid biosynthesis</keyword>
<dbReference type="Gene3D" id="3.20.20.330">
    <property type="entry name" value="Homocysteine-binding-like domain"/>
    <property type="match status" value="1"/>
</dbReference>
<evidence type="ECO:0000256" key="6">
    <source>
        <dbReference type="ARBA" id="ARBA00012032"/>
    </source>
</evidence>
<keyword evidence="8 21" id="KW-0489">Methyltransferase</keyword>
<evidence type="ECO:0000256" key="16">
    <source>
        <dbReference type="ARBA" id="ARBA00023167"/>
    </source>
</evidence>
<evidence type="ECO:0000259" key="29">
    <source>
        <dbReference type="PROSITE" id="PS51337"/>
    </source>
</evidence>
<keyword evidence="12 21" id="KW-0949">S-adenosyl-L-methionine</keyword>
<dbReference type="NCBIfam" id="NF007024">
    <property type="entry name" value="PRK09490.1"/>
    <property type="match status" value="1"/>
</dbReference>
<dbReference type="GO" id="GO:0008270">
    <property type="term" value="F:zinc ion binding"/>
    <property type="evidence" value="ECO:0007669"/>
    <property type="project" value="UniProtKB-UniRule"/>
</dbReference>
<dbReference type="EC" id="2.1.1.13" evidence="6 20"/>
<dbReference type="Pfam" id="PF02607">
    <property type="entry name" value="B12-binding_2"/>
    <property type="match status" value="1"/>
</dbReference>
<dbReference type="CDD" id="cd00740">
    <property type="entry name" value="MeTr"/>
    <property type="match status" value="1"/>
</dbReference>
<dbReference type="Pfam" id="PF00809">
    <property type="entry name" value="Pterin_bind"/>
    <property type="match status" value="1"/>
</dbReference>
<evidence type="ECO:0000313" key="31">
    <source>
        <dbReference type="Proteomes" id="UP000094828"/>
    </source>
</evidence>
<dbReference type="GO" id="GO:0050667">
    <property type="term" value="P:homocysteine metabolic process"/>
    <property type="evidence" value="ECO:0007669"/>
    <property type="project" value="TreeGrafter"/>
</dbReference>
<dbReference type="PROSITE" id="PS50970">
    <property type="entry name" value="HCY"/>
    <property type="match status" value="1"/>
</dbReference>
<evidence type="ECO:0000256" key="21">
    <source>
        <dbReference type="PIRNR" id="PIRNR000381"/>
    </source>
</evidence>
<feature type="domain" description="Hcy-binding" evidence="25">
    <location>
        <begin position="7"/>
        <end position="324"/>
    </location>
</feature>
<dbReference type="Gene3D" id="1.10.288.10">
    <property type="entry name" value="Cobalamin-dependent Methionine Synthase, domain 2"/>
    <property type="match status" value="1"/>
</dbReference>
<dbReference type="CDD" id="cd02069">
    <property type="entry name" value="methionine_synthase_B12_BD"/>
    <property type="match status" value="1"/>
</dbReference>
<feature type="domain" description="B12-binding" evidence="28">
    <location>
        <begin position="776"/>
        <end position="911"/>
    </location>
</feature>
<evidence type="ECO:0000256" key="17">
    <source>
        <dbReference type="ARBA" id="ARBA00023285"/>
    </source>
</evidence>
<feature type="binding site" evidence="22 24">
    <location>
        <position position="310"/>
    </location>
    <ligand>
        <name>Zn(2+)</name>
        <dbReference type="ChEBI" id="CHEBI:29105"/>
    </ligand>
</feature>
<dbReference type="PROSITE" id="PS51332">
    <property type="entry name" value="B12_BINDING"/>
    <property type="match status" value="1"/>
</dbReference>
<feature type="binding site" evidence="22 24">
    <location>
        <position position="246"/>
    </location>
    <ligand>
        <name>Zn(2+)</name>
        <dbReference type="ChEBI" id="CHEBI:29105"/>
    </ligand>
</feature>
<dbReference type="InterPro" id="IPR036589">
    <property type="entry name" value="HCY_dom_sf"/>
</dbReference>
<dbReference type="InterPro" id="IPR037010">
    <property type="entry name" value="VitB12-dep_Met_synth_activ_sf"/>
</dbReference>
<dbReference type="OrthoDB" id="9803687at2"/>
<comment type="cofactor">
    <cofactor evidence="2 21 24">
        <name>Zn(2+)</name>
        <dbReference type="ChEBI" id="CHEBI:29105"/>
    </cofactor>
</comment>
<comment type="function">
    <text evidence="18 21">Catalyzes the transfer of a methyl group from methyl-cobalamin to homocysteine, yielding enzyme-bound cob(I)alamin and methionine. Subsequently, remethylates the cofactor using methyltetrahydrofolate.</text>
</comment>
<dbReference type="SUPFAM" id="SSF52242">
    <property type="entry name" value="Cobalamin (vitamin B12)-binding domain"/>
    <property type="match status" value="1"/>
</dbReference>
<evidence type="ECO:0000256" key="1">
    <source>
        <dbReference type="ARBA" id="ARBA00001700"/>
    </source>
</evidence>
<evidence type="ECO:0000259" key="27">
    <source>
        <dbReference type="PROSITE" id="PS50974"/>
    </source>
</evidence>
<feature type="binding site" evidence="23">
    <location>
        <position position="890"/>
    </location>
    <ligand>
        <name>methylcob(III)alamin</name>
        <dbReference type="ChEBI" id="CHEBI:28115"/>
    </ligand>
</feature>
<evidence type="ECO:0000256" key="19">
    <source>
        <dbReference type="ARBA" id="ARBA00031040"/>
    </source>
</evidence>
<evidence type="ECO:0000256" key="3">
    <source>
        <dbReference type="ARBA" id="ARBA00001956"/>
    </source>
</evidence>
<evidence type="ECO:0000256" key="10">
    <source>
        <dbReference type="ARBA" id="ARBA00022628"/>
    </source>
</evidence>
<dbReference type="InterPro" id="IPR036594">
    <property type="entry name" value="Meth_synthase_dom"/>
</dbReference>
<dbReference type="SMART" id="SM01018">
    <property type="entry name" value="B12-binding_2"/>
    <property type="match status" value="1"/>
</dbReference>
<evidence type="ECO:0000256" key="12">
    <source>
        <dbReference type="ARBA" id="ARBA00022691"/>
    </source>
</evidence>
<dbReference type="Pfam" id="PF02574">
    <property type="entry name" value="S-methyl_trans"/>
    <property type="match status" value="1"/>
</dbReference>
<evidence type="ECO:0000256" key="13">
    <source>
        <dbReference type="ARBA" id="ARBA00022723"/>
    </source>
</evidence>
<feature type="domain" description="AdoMet activation" evidence="27">
    <location>
        <begin position="926"/>
        <end position="1261"/>
    </location>
</feature>
<dbReference type="PROSITE" id="PS51337">
    <property type="entry name" value="B12_BINDING_NTER"/>
    <property type="match status" value="1"/>
</dbReference>
<dbReference type="Pfam" id="PF02310">
    <property type="entry name" value="B12-binding"/>
    <property type="match status" value="1"/>
</dbReference>
<feature type="domain" description="B12-binding N-terminal" evidence="29">
    <location>
        <begin position="662"/>
        <end position="756"/>
    </location>
</feature>
<accession>A0A1C3EQH3</accession>
<keyword evidence="10 21" id="KW-0846">Cobalamin</keyword>
<dbReference type="SUPFAM" id="SSF47644">
    <property type="entry name" value="Methionine synthase domain"/>
    <property type="match status" value="1"/>
</dbReference>
<dbReference type="Gene3D" id="3.10.196.10">
    <property type="entry name" value="Vitamin B12-dependent methionine synthase, activation domain"/>
    <property type="match status" value="1"/>
</dbReference>
<comment type="cofactor">
    <cofactor evidence="3 21 22">
        <name>methylcob(III)alamin</name>
        <dbReference type="ChEBI" id="CHEBI:28115"/>
    </cofactor>
</comment>
<evidence type="ECO:0000256" key="15">
    <source>
        <dbReference type="ARBA" id="ARBA00022833"/>
    </source>
</evidence>
<comment type="domain">
    <text evidence="21">Modular enzyme with four functionally distinct domains. The isolated Hcy-binding domain catalyzes methyl transfer from free methylcobalamin to homocysteine. The Hcy-binding domain in association with the pterin-binding domain catalyzes the methylation of cob(I)alamin by methyltetrahydrofolate and the methylation of homocysteine. The B12-binding domain binds the cofactor. The AdoMet activation domain binds S-adenosyl-L-methionine. Under aerobic conditions cob(I)alamin can be converted to inactive cob(II)alamin. Reductive methylation by S-adenosyl-L-methionine and flavodoxin regenerates methylcobalamin.</text>
</comment>
<dbReference type="GO" id="GO:0008705">
    <property type="term" value="F:methionine synthase activity"/>
    <property type="evidence" value="ECO:0007669"/>
    <property type="project" value="UniProtKB-UniRule"/>
</dbReference>
<evidence type="ECO:0000256" key="18">
    <source>
        <dbReference type="ARBA" id="ARBA00025552"/>
    </source>
</evidence>
<evidence type="ECO:0000256" key="22">
    <source>
        <dbReference type="PIRSR" id="PIRSR000381-1"/>
    </source>
</evidence>
<feature type="binding site" evidence="23">
    <location>
        <begin position="786"/>
        <end position="790"/>
    </location>
    <ligand>
        <name>methylcob(III)alamin</name>
        <dbReference type="ChEBI" id="CHEBI:28115"/>
    </ligand>
</feature>
<dbReference type="Proteomes" id="UP000094828">
    <property type="component" value="Unassembled WGS sequence"/>
</dbReference>
<evidence type="ECO:0000259" key="26">
    <source>
        <dbReference type="PROSITE" id="PS50972"/>
    </source>
</evidence>
<dbReference type="PROSITE" id="PS50974">
    <property type="entry name" value="ADOMET_ACTIVATION"/>
    <property type="match status" value="1"/>
</dbReference>
<comment type="similarity">
    <text evidence="5">Belongs to the vitamin-B12 dependent methionine synthase family.</text>
</comment>
<dbReference type="Gene3D" id="3.40.50.280">
    <property type="entry name" value="Cobalamin-binding domain"/>
    <property type="match status" value="1"/>
</dbReference>
<dbReference type="InterPro" id="IPR004223">
    <property type="entry name" value="VitB12-dep_Met_synth_activ_dom"/>
</dbReference>
<feature type="binding site" evidence="23">
    <location>
        <position position="976"/>
    </location>
    <ligand>
        <name>S-adenosyl-L-methionine</name>
        <dbReference type="ChEBI" id="CHEBI:59789"/>
    </ligand>
</feature>
<dbReference type="GO" id="GO:0032259">
    <property type="term" value="P:methylation"/>
    <property type="evidence" value="ECO:0007669"/>
    <property type="project" value="UniProtKB-KW"/>
</dbReference>
<dbReference type="GO" id="GO:0031419">
    <property type="term" value="F:cobalamin binding"/>
    <property type="evidence" value="ECO:0007669"/>
    <property type="project" value="UniProtKB-UniRule"/>
</dbReference>
<proteinExistence type="inferred from homology"/>
<dbReference type="STRING" id="1841610.A6X21_16825"/>
<dbReference type="GO" id="GO:0005829">
    <property type="term" value="C:cytosol"/>
    <property type="evidence" value="ECO:0007669"/>
    <property type="project" value="TreeGrafter"/>
</dbReference>
<keyword evidence="16 21" id="KW-0486">Methionine biosynthesis</keyword>
<feature type="binding site" evidence="22 24">
    <location>
        <position position="309"/>
    </location>
    <ligand>
        <name>Zn(2+)</name>
        <dbReference type="ChEBI" id="CHEBI:29105"/>
    </ligand>
</feature>
<feature type="binding site" description="axial binding residue" evidence="22">
    <location>
        <position position="789"/>
    </location>
    <ligand>
        <name>methylcob(III)alamin</name>
        <dbReference type="ChEBI" id="CHEBI:28115"/>
    </ligand>
    <ligandPart>
        <name>Co</name>
        <dbReference type="ChEBI" id="CHEBI:27638"/>
    </ligandPart>
</feature>
<evidence type="ECO:0000256" key="2">
    <source>
        <dbReference type="ARBA" id="ARBA00001947"/>
    </source>
</evidence>
<dbReference type="PROSITE" id="PS50972">
    <property type="entry name" value="PTERIN_BINDING"/>
    <property type="match status" value="1"/>
</dbReference>
<dbReference type="PANTHER" id="PTHR45833:SF1">
    <property type="entry name" value="METHIONINE SYNTHASE"/>
    <property type="match status" value="1"/>
</dbReference>
<dbReference type="InterPro" id="IPR000489">
    <property type="entry name" value="Pterin-binding_dom"/>
</dbReference>
<evidence type="ECO:0000259" key="28">
    <source>
        <dbReference type="PROSITE" id="PS51332"/>
    </source>
</evidence>
<evidence type="ECO:0000256" key="24">
    <source>
        <dbReference type="PROSITE-ProRule" id="PRU00333"/>
    </source>
</evidence>